<dbReference type="InterPro" id="IPR014886">
    <property type="entry name" value="La_xRRM"/>
</dbReference>
<sequence>MADILTVSALNERKAYVSNFPLEFCQSEVEEYFYRFFGDEVISVYLKTDFVHQFQGAVYVEFRSKDSMEKFVNSSDILIIGDYMLDKMTKLDYYEKNKERTKGNKERRIRKREEDNARKKEEKRQDIIRQMTHGAVLHLTNIRTCIHGNRNNYSDDIDETELGYKHIKEYFSDFGRVAHVDYNPGDTQAYMRFEEEGTALEVFKQIGADKGNVLFNNCLVDMDVLQGETEIDYWRQVVTILKQIQRKKRVNQLKKERRMQRTSVQNS</sequence>
<gene>
    <name evidence="6" type="ORF">MGAL_10B033980</name>
</gene>
<dbReference type="GO" id="GO:1990904">
    <property type="term" value="C:ribonucleoprotein complex"/>
    <property type="evidence" value="ECO:0007669"/>
    <property type="project" value="UniProtKB-UniRule"/>
</dbReference>
<evidence type="ECO:0000259" key="5">
    <source>
        <dbReference type="PROSITE" id="PS51939"/>
    </source>
</evidence>
<dbReference type="Gene3D" id="3.30.70.330">
    <property type="match status" value="2"/>
</dbReference>
<evidence type="ECO:0000256" key="2">
    <source>
        <dbReference type="PROSITE-ProRule" id="PRU00176"/>
    </source>
</evidence>
<feature type="region of interest" description="Disordered" evidence="3">
    <location>
        <begin position="102"/>
        <end position="124"/>
    </location>
</feature>
<dbReference type="Proteomes" id="UP000596742">
    <property type="component" value="Unassembled WGS sequence"/>
</dbReference>
<evidence type="ECO:0000313" key="7">
    <source>
        <dbReference type="Proteomes" id="UP000596742"/>
    </source>
</evidence>
<keyword evidence="1 2" id="KW-0694">RNA-binding</keyword>
<dbReference type="InterPro" id="IPR000504">
    <property type="entry name" value="RRM_dom"/>
</dbReference>
<dbReference type="GO" id="GO:0005634">
    <property type="term" value="C:nucleus"/>
    <property type="evidence" value="ECO:0007669"/>
    <property type="project" value="InterPro"/>
</dbReference>
<comment type="caution">
    <text evidence="6">The sequence shown here is derived from an EMBL/GenBank/DDBJ whole genome shotgun (WGS) entry which is preliminary data.</text>
</comment>
<feature type="domain" description="XRRM" evidence="5">
    <location>
        <begin position="130"/>
        <end position="267"/>
    </location>
</feature>
<organism evidence="6 7">
    <name type="scientific">Mytilus galloprovincialis</name>
    <name type="common">Mediterranean mussel</name>
    <dbReference type="NCBI Taxonomy" id="29158"/>
    <lineage>
        <taxon>Eukaryota</taxon>
        <taxon>Metazoa</taxon>
        <taxon>Spiralia</taxon>
        <taxon>Lophotrochozoa</taxon>
        <taxon>Mollusca</taxon>
        <taxon>Bivalvia</taxon>
        <taxon>Autobranchia</taxon>
        <taxon>Pteriomorphia</taxon>
        <taxon>Mytilida</taxon>
        <taxon>Mytiloidea</taxon>
        <taxon>Mytilidae</taxon>
        <taxon>Mytilinae</taxon>
        <taxon>Mytilus</taxon>
    </lineage>
</organism>
<dbReference type="AlphaFoldDB" id="A0A8B6ETV9"/>
<dbReference type="PRINTS" id="PR00302">
    <property type="entry name" value="LUPUSLA"/>
</dbReference>
<protein>
    <submittedName>
        <fullName evidence="6">Lupus La protein</fullName>
    </submittedName>
</protein>
<evidence type="ECO:0000259" key="4">
    <source>
        <dbReference type="PROSITE" id="PS50102"/>
    </source>
</evidence>
<evidence type="ECO:0000313" key="6">
    <source>
        <dbReference type="EMBL" id="VDI39800.1"/>
    </source>
</evidence>
<dbReference type="InterPro" id="IPR002344">
    <property type="entry name" value="Lupus_La"/>
</dbReference>
<dbReference type="GO" id="GO:0003723">
    <property type="term" value="F:RNA binding"/>
    <property type="evidence" value="ECO:0007669"/>
    <property type="project" value="UniProtKB-UniRule"/>
</dbReference>
<dbReference type="Pfam" id="PF08777">
    <property type="entry name" value="RRM_3"/>
    <property type="match status" value="1"/>
</dbReference>
<dbReference type="PROSITE" id="PS51939">
    <property type="entry name" value="XRRM"/>
    <property type="match status" value="1"/>
</dbReference>
<dbReference type="GO" id="GO:0006396">
    <property type="term" value="P:RNA processing"/>
    <property type="evidence" value="ECO:0007669"/>
    <property type="project" value="InterPro"/>
</dbReference>
<accession>A0A8B6ETV9</accession>
<dbReference type="Pfam" id="PF00076">
    <property type="entry name" value="RRM_1"/>
    <property type="match status" value="1"/>
</dbReference>
<proteinExistence type="predicted"/>
<keyword evidence="7" id="KW-1185">Reference proteome</keyword>
<dbReference type="EMBL" id="UYJE01005732">
    <property type="protein sequence ID" value="VDI39800.1"/>
    <property type="molecule type" value="Genomic_DNA"/>
</dbReference>
<dbReference type="OrthoDB" id="439993at2759"/>
<name>A0A8B6ETV9_MYTGA</name>
<reference evidence="6" key="1">
    <citation type="submission" date="2018-11" db="EMBL/GenBank/DDBJ databases">
        <authorList>
            <person name="Alioto T."/>
            <person name="Alioto T."/>
        </authorList>
    </citation>
    <scope>NUCLEOTIDE SEQUENCE</scope>
</reference>
<dbReference type="InterPro" id="IPR035979">
    <property type="entry name" value="RBD_domain_sf"/>
</dbReference>
<feature type="domain" description="RRM" evidence="4">
    <location>
        <begin position="13"/>
        <end position="96"/>
    </location>
</feature>
<dbReference type="PROSITE" id="PS50102">
    <property type="entry name" value="RRM"/>
    <property type="match status" value="1"/>
</dbReference>
<evidence type="ECO:0000256" key="3">
    <source>
        <dbReference type="SAM" id="MobiDB-lite"/>
    </source>
</evidence>
<evidence type="ECO:0000256" key="1">
    <source>
        <dbReference type="ARBA" id="ARBA00022884"/>
    </source>
</evidence>
<dbReference type="InterPro" id="IPR012677">
    <property type="entry name" value="Nucleotide-bd_a/b_plait_sf"/>
</dbReference>
<dbReference type="SUPFAM" id="SSF54928">
    <property type="entry name" value="RNA-binding domain, RBD"/>
    <property type="match status" value="1"/>
</dbReference>